<evidence type="ECO:0000256" key="3">
    <source>
        <dbReference type="SAM" id="MobiDB-lite"/>
    </source>
</evidence>
<dbReference type="SUPFAM" id="SSF54928">
    <property type="entry name" value="RNA-binding domain, RBD"/>
    <property type="match status" value="1"/>
</dbReference>
<dbReference type="STRING" id="590646.G3AYR1"/>
<evidence type="ECO:0000313" key="6">
    <source>
        <dbReference type="Proteomes" id="UP000000707"/>
    </source>
</evidence>
<evidence type="ECO:0000256" key="1">
    <source>
        <dbReference type="ARBA" id="ARBA00022884"/>
    </source>
</evidence>
<name>G3AYR1_CANTC</name>
<reference evidence="5 6" key="1">
    <citation type="journal article" date="2011" name="Proc. Natl. Acad. Sci. U.S.A.">
        <title>Comparative genomics of xylose-fermenting fungi for enhanced biofuel production.</title>
        <authorList>
            <person name="Wohlbach D.J."/>
            <person name="Kuo A."/>
            <person name="Sato T.K."/>
            <person name="Potts K.M."/>
            <person name="Salamov A.A."/>
            <person name="LaButti K.M."/>
            <person name="Sun H."/>
            <person name="Clum A."/>
            <person name="Pangilinan J.L."/>
            <person name="Lindquist E.A."/>
            <person name="Lucas S."/>
            <person name="Lapidus A."/>
            <person name="Jin M."/>
            <person name="Gunawan C."/>
            <person name="Balan V."/>
            <person name="Dale B.E."/>
            <person name="Jeffries T.W."/>
            <person name="Zinkel R."/>
            <person name="Barry K.W."/>
            <person name="Grigoriev I.V."/>
            <person name="Gasch A.P."/>
        </authorList>
    </citation>
    <scope>NUCLEOTIDE SEQUENCE [LARGE SCALE GENOMIC DNA]</scope>
    <source>
        <strain evidence="6">ATCC 10573 / BCRC 21748 / CBS 615 / JCM 9827 / NBRC 10315 / NRRL Y-1498 / VKM Y-70</strain>
    </source>
</reference>
<feature type="compositionally biased region" description="Low complexity" evidence="3">
    <location>
        <begin position="472"/>
        <end position="485"/>
    </location>
</feature>
<keyword evidence="1 2" id="KW-0694">RNA-binding</keyword>
<feature type="region of interest" description="Disordered" evidence="3">
    <location>
        <begin position="1"/>
        <end position="26"/>
    </location>
</feature>
<dbReference type="GO" id="GO:0005737">
    <property type="term" value="C:cytoplasm"/>
    <property type="evidence" value="ECO:0007669"/>
    <property type="project" value="TreeGrafter"/>
</dbReference>
<gene>
    <name evidence="5" type="ORF">CANTEDRAFT_133335</name>
</gene>
<dbReference type="OrthoDB" id="1099063at2759"/>
<feature type="domain" description="RRM" evidence="4">
    <location>
        <begin position="329"/>
        <end position="424"/>
    </location>
</feature>
<evidence type="ECO:0000259" key="4">
    <source>
        <dbReference type="PROSITE" id="PS50102"/>
    </source>
</evidence>
<feature type="region of interest" description="Disordered" evidence="3">
    <location>
        <begin position="472"/>
        <end position="497"/>
    </location>
</feature>
<feature type="region of interest" description="Disordered" evidence="3">
    <location>
        <begin position="45"/>
        <end position="75"/>
    </location>
</feature>
<protein>
    <recommendedName>
        <fullName evidence="4">RRM domain-containing protein</fullName>
    </recommendedName>
</protein>
<dbReference type="InterPro" id="IPR012677">
    <property type="entry name" value="Nucleotide-bd_a/b_plait_sf"/>
</dbReference>
<evidence type="ECO:0000256" key="2">
    <source>
        <dbReference type="PROSITE-ProRule" id="PRU00176"/>
    </source>
</evidence>
<proteinExistence type="predicted"/>
<dbReference type="InterPro" id="IPR035979">
    <property type="entry name" value="RBD_domain_sf"/>
</dbReference>
<dbReference type="Proteomes" id="UP000000707">
    <property type="component" value="Unassembled WGS sequence"/>
</dbReference>
<organism evidence="6">
    <name type="scientific">Candida tenuis (strain ATCC 10573 / BCRC 21748 / CBS 615 / JCM 9827 / NBRC 10315 / NRRL Y-1498 / VKM Y-70)</name>
    <name type="common">Yeast</name>
    <name type="synonym">Yamadazyma tenuis</name>
    <dbReference type="NCBI Taxonomy" id="590646"/>
    <lineage>
        <taxon>Eukaryota</taxon>
        <taxon>Fungi</taxon>
        <taxon>Dikarya</taxon>
        <taxon>Ascomycota</taxon>
        <taxon>Saccharomycotina</taxon>
        <taxon>Pichiomycetes</taxon>
        <taxon>Debaryomycetaceae</taxon>
        <taxon>Yamadazyma</taxon>
    </lineage>
</organism>
<feature type="compositionally biased region" description="Low complexity" evidence="3">
    <location>
        <begin position="265"/>
        <end position="281"/>
    </location>
</feature>
<dbReference type="PROSITE" id="PS50102">
    <property type="entry name" value="RRM"/>
    <property type="match status" value="1"/>
</dbReference>
<feature type="region of interest" description="Disordered" evidence="3">
    <location>
        <begin position="244"/>
        <end position="286"/>
    </location>
</feature>
<dbReference type="CDD" id="cd00590">
    <property type="entry name" value="RRM_SF"/>
    <property type="match status" value="1"/>
</dbReference>
<keyword evidence="6" id="KW-1185">Reference proteome</keyword>
<feature type="compositionally biased region" description="Polar residues" evidence="3">
    <location>
        <begin position="58"/>
        <end position="73"/>
    </location>
</feature>
<sequence length="553" mass="61457">MNSLVQLSGKRHSVGPSSTNKSHNHMVDKVSTECVGNVSDPEEAVSAVSGLSSSTSTKANISETSAKTSTTEMSVGKDRWSFNKDAQPFFPTPSSPSTPSTSLDEPLPIVVMISNIVPTVVESDLEALLMETLSSSKIRDQEYIDPDFNILSFGNTNSFDEITALVEIFEYQEAETIMEKLQGKQWLNSTLEVAIMPPPSLSPSPYYGFGFFNQMMYFPGIAPYGVYGSPYGFSGRQAMMPPFGSVPPWRKAQPSVPMAQPPRTPGGASRRSSSSSTGSASKPTGVPQFVMNFVKKEEPIHNSDFSDQESSQFIDVNDDDGNPIKVNACRLFVGNVPFSSTWSRLRNFLVTKSQELETSTSIDILRVEIPMHSPKDHKEEFTRTMSRGFAIVTTGNRISSELIIKHFDGIEFEGRNLTVRFDKFPEFSNYILQQLYSGHNKDKALTSLAFERNSIQQKFYYGNGYQGYSNFPSRSHSFSHRSSNPQHNSSSPRFPILQPNFVPQVHPSVRYTTNLNIPRSIKPKQDAEPLDDLNEDEKARELVNSFKSLGISS</sequence>
<dbReference type="eggNOG" id="ENOG502SGJV">
    <property type="taxonomic scope" value="Eukaryota"/>
</dbReference>
<dbReference type="AlphaFoldDB" id="G3AYR1"/>
<dbReference type="HOGENOM" id="CLU_492569_0_0_1"/>
<evidence type="ECO:0000313" key="5">
    <source>
        <dbReference type="EMBL" id="EGV65907.1"/>
    </source>
</evidence>
<feature type="region of interest" description="Disordered" evidence="3">
    <location>
        <begin position="516"/>
        <end position="536"/>
    </location>
</feature>
<dbReference type="EMBL" id="GL996512">
    <property type="protein sequence ID" value="EGV65907.1"/>
    <property type="molecule type" value="Genomic_DNA"/>
</dbReference>
<dbReference type="SMART" id="SM00360">
    <property type="entry name" value="RRM"/>
    <property type="match status" value="2"/>
</dbReference>
<dbReference type="Gene3D" id="3.30.70.330">
    <property type="match status" value="1"/>
</dbReference>
<dbReference type="GO" id="GO:0003729">
    <property type="term" value="F:mRNA binding"/>
    <property type="evidence" value="ECO:0007669"/>
    <property type="project" value="TreeGrafter"/>
</dbReference>
<dbReference type="GO" id="GO:0005634">
    <property type="term" value="C:nucleus"/>
    <property type="evidence" value="ECO:0007669"/>
    <property type="project" value="TreeGrafter"/>
</dbReference>
<dbReference type="InterPro" id="IPR000504">
    <property type="entry name" value="RRM_dom"/>
</dbReference>
<accession>G3AYR1</accession>
<dbReference type="InterPro" id="IPR050374">
    <property type="entry name" value="RRT5_SRSF_SR"/>
</dbReference>
<feature type="compositionally biased region" description="Low complexity" evidence="3">
    <location>
        <begin position="45"/>
        <end position="57"/>
    </location>
</feature>
<dbReference type="PANTHER" id="PTHR23003">
    <property type="entry name" value="RNA RECOGNITION MOTIF RRM DOMAIN CONTAINING PROTEIN"/>
    <property type="match status" value="1"/>
</dbReference>